<feature type="transmembrane region" description="Helical" evidence="8">
    <location>
        <begin position="394"/>
        <end position="418"/>
    </location>
</feature>
<keyword evidence="5 8" id="KW-1133">Transmembrane helix</keyword>
<dbReference type="PANTHER" id="PTHR42703">
    <property type="entry name" value="NADH DEHYDROGENASE"/>
    <property type="match status" value="1"/>
</dbReference>
<comment type="similarity">
    <text evidence="2">Belongs to the CPA3 antiporters (TC 2.A.63) subunit D family.</text>
</comment>
<evidence type="ECO:0000259" key="9">
    <source>
        <dbReference type="Pfam" id="PF00361"/>
    </source>
</evidence>
<evidence type="ECO:0000313" key="10">
    <source>
        <dbReference type="EMBL" id="MQY48052.1"/>
    </source>
</evidence>
<comment type="subcellular location">
    <subcellularLocation>
        <location evidence="1">Cell membrane</location>
        <topology evidence="1">Multi-pass membrane protein</topology>
    </subcellularLocation>
    <subcellularLocation>
        <location evidence="7">Membrane</location>
        <topology evidence="7">Multi-pass membrane protein</topology>
    </subcellularLocation>
</comment>
<dbReference type="RefSeq" id="WP_324185489.1">
    <property type="nucleotide sequence ID" value="NZ_JAYKOO010000009.1"/>
</dbReference>
<protein>
    <submittedName>
        <fullName evidence="10">Monovalent cation/H+ antiporter subunit D</fullName>
    </submittedName>
</protein>
<feature type="transmembrane region" description="Helical" evidence="8">
    <location>
        <begin position="248"/>
        <end position="270"/>
    </location>
</feature>
<evidence type="ECO:0000256" key="7">
    <source>
        <dbReference type="RuleBase" id="RU000320"/>
    </source>
</evidence>
<feature type="transmembrane region" description="Helical" evidence="8">
    <location>
        <begin position="478"/>
        <end position="497"/>
    </location>
</feature>
<feature type="domain" description="NADH:quinone oxidoreductase/Mrp antiporter transmembrane" evidence="9">
    <location>
        <begin position="132"/>
        <end position="431"/>
    </location>
</feature>
<feature type="transmembrane region" description="Helical" evidence="8">
    <location>
        <begin position="438"/>
        <end position="457"/>
    </location>
</feature>
<evidence type="ECO:0000313" key="11">
    <source>
        <dbReference type="Proteomes" id="UP000435138"/>
    </source>
</evidence>
<gene>
    <name evidence="10" type="ORF">GAO09_18605</name>
</gene>
<dbReference type="PANTHER" id="PTHR42703:SF1">
    <property type="entry name" value="NA(+)_H(+) ANTIPORTER SUBUNIT D1"/>
    <property type="match status" value="1"/>
</dbReference>
<proteinExistence type="inferred from homology"/>
<evidence type="ECO:0000256" key="5">
    <source>
        <dbReference type="ARBA" id="ARBA00022989"/>
    </source>
</evidence>
<feature type="transmembrane region" description="Helical" evidence="8">
    <location>
        <begin position="75"/>
        <end position="102"/>
    </location>
</feature>
<feature type="transmembrane region" description="Helical" evidence="8">
    <location>
        <begin position="137"/>
        <end position="155"/>
    </location>
</feature>
<reference evidence="10 11" key="1">
    <citation type="submission" date="2019-11" db="EMBL/GenBank/DDBJ databases">
        <title>Genome analysis of Rhizobacterium cereale a novel genus and species isolated from maize roots in North Spain.</title>
        <authorList>
            <person name="Menendez E."/>
            <person name="Flores-Felix J.D."/>
            <person name="Ramirez-Bahena M.-H."/>
            <person name="Igual J.M."/>
            <person name="Garcia-Fraile P."/>
            <person name="Peix A."/>
            <person name="Velazquez E."/>
        </authorList>
    </citation>
    <scope>NUCLEOTIDE SEQUENCE [LARGE SCALE GENOMIC DNA]</scope>
    <source>
        <strain evidence="10 11">RZME27</strain>
    </source>
</reference>
<keyword evidence="11" id="KW-1185">Reference proteome</keyword>
<dbReference type="AlphaFoldDB" id="A0A6A8A9Z4"/>
<feature type="transmembrane region" description="Helical" evidence="8">
    <location>
        <begin position="282"/>
        <end position="300"/>
    </location>
</feature>
<accession>A0A6A8A9Z4</accession>
<dbReference type="Proteomes" id="UP000435138">
    <property type="component" value="Unassembled WGS sequence"/>
</dbReference>
<feature type="transmembrane region" description="Helical" evidence="8">
    <location>
        <begin position="35"/>
        <end position="55"/>
    </location>
</feature>
<evidence type="ECO:0000256" key="3">
    <source>
        <dbReference type="ARBA" id="ARBA00022475"/>
    </source>
</evidence>
<evidence type="ECO:0000256" key="2">
    <source>
        <dbReference type="ARBA" id="ARBA00005346"/>
    </source>
</evidence>
<dbReference type="InterPro" id="IPR001750">
    <property type="entry name" value="ND/Mrp_TM"/>
</dbReference>
<dbReference type="InterPro" id="IPR050586">
    <property type="entry name" value="CPA3_Na-H_Antiporter_D"/>
</dbReference>
<evidence type="ECO:0000256" key="8">
    <source>
        <dbReference type="SAM" id="Phobius"/>
    </source>
</evidence>
<comment type="caution">
    <text evidence="10">The sequence shown here is derived from an EMBL/GenBank/DDBJ whole genome shotgun (WGS) entry which is preliminary data.</text>
</comment>
<dbReference type="EMBL" id="WIXI01000046">
    <property type="protein sequence ID" value="MQY48052.1"/>
    <property type="molecule type" value="Genomic_DNA"/>
</dbReference>
<evidence type="ECO:0000256" key="6">
    <source>
        <dbReference type="ARBA" id="ARBA00023136"/>
    </source>
</evidence>
<keyword evidence="3" id="KW-1003">Cell membrane</keyword>
<name>A0A6A8A9Z4_9HYPH</name>
<feature type="transmembrane region" description="Helical" evidence="8">
    <location>
        <begin position="307"/>
        <end position="325"/>
    </location>
</feature>
<dbReference type="NCBIfam" id="NF009309">
    <property type="entry name" value="PRK12666.1"/>
    <property type="match status" value="1"/>
</dbReference>
<keyword evidence="6 8" id="KW-0472">Membrane</keyword>
<feature type="transmembrane region" description="Helical" evidence="8">
    <location>
        <begin position="114"/>
        <end position="131"/>
    </location>
</feature>
<organism evidence="10 11">
    <name type="scientific">Endobacterium cereale</name>
    <dbReference type="NCBI Taxonomy" id="2663029"/>
    <lineage>
        <taxon>Bacteria</taxon>
        <taxon>Pseudomonadati</taxon>
        <taxon>Pseudomonadota</taxon>
        <taxon>Alphaproteobacteria</taxon>
        <taxon>Hyphomicrobiales</taxon>
        <taxon>Rhizobiaceae</taxon>
        <taxon>Endobacterium</taxon>
    </lineage>
</organism>
<feature type="transmembrane region" description="Helical" evidence="8">
    <location>
        <begin position="6"/>
        <end position="26"/>
    </location>
</feature>
<evidence type="ECO:0000256" key="1">
    <source>
        <dbReference type="ARBA" id="ARBA00004651"/>
    </source>
</evidence>
<sequence length="544" mass="56803">MNGWAHHLIIAPVLLPLAAAAVLLFIDERSRMTKGLVSSAAALLLVVVSFVLFRIESGPNDFEGVYLLGNWMAPFGIVLVLDALSALMLLLTSLLGLAALVYSLARWHTVGAHFHTMFQLLLMGVNGAFLTGDLFNLFVFFEVMLAASYGLLLHGSGPLRVKAGMHYIAVNLAAALLFLIGVSLIYGTTGTLNMADLAARIPDIEPDRRMLMEAGAGVLGIAFLIKAGMWPLCFWLPTAYSAASAPVAGVFAILSKLGIYVILRLTMLLFGDGPSAGFGANVLLYGGIATLAFGIIGVLASQALGRLAGFSVLVSSGTLLMVLGINDGAVSSGALLYLVSSTLTIGAFFMLIELVERGQDAGANVLAVTMEAYGDADADEPEEGDGVTMPGTMAILGTCFAACGILLAGLPPLSGFVAKFAMLSAMMGTGAIGVPPTAAVWTLVVLVILSGVASLIAMTRAGIRTFWGSIEGTVPRVLVIEIVPVMFLLGLTLLLTIQAGPAMQYMDTTIRTLATPSTYIDAVKNATVISDYDDKPKTSTEGAD</sequence>
<dbReference type="Pfam" id="PF00361">
    <property type="entry name" value="Proton_antipo_M"/>
    <property type="match status" value="1"/>
</dbReference>
<dbReference type="GO" id="GO:0005886">
    <property type="term" value="C:plasma membrane"/>
    <property type="evidence" value="ECO:0007669"/>
    <property type="project" value="UniProtKB-SubCell"/>
</dbReference>
<feature type="transmembrane region" description="Helical" evidence="8">
    <location>
        <begin position="214"/>
        <end position="236"/>
    </location>
</feature>
<keyword evidence="4 7" id="KW-0812">Transmembrane</keyword>
<feature type="transmembrane region" description="Helical" evidence="8">
    <location>
        <begin position="331"/>
        <end position="352"/>
    </location>
</feature>
<evidence type="ECO:0000256" key="4">
    <source>
        <dbReference type="ARBA" id="ARBA00022692"/>
    </source>
</evidence>
<feature type="transmembrane region" description="Helical" evidence="8">
    <location>
        <begin position="167"/>
        <end position="187"/>
    </location>
</feature>